<keyword evidence="4 9" id="KW-0547">Nucleotide-binding</keyword>
<evidence type="ECO:0000256" key="8">
    <source>
        <dbReference type="PIRSR" id="PIRSR001589-1"/>
    </source>
</evidence>
<dbReference type="AlphaFoldDB" id="A0A239HCZ1"/>
<protein>
    <recommendedName>
        <fullName evidence="3">asparagine synthase (glutamine-hydrolyzing)</fullName>
        <ecNumber evidence="3">6.3.5.4</ecNumber>
    </recommendedName>
</protein>
<feature type="site" description="Important for beta-aspartyl-AMP intermediate formation" evidence="10">
    <location>
        <position position="376"/>
    </location>
</feature>
<dbReference type="CDD" id="cd01991">
    <property type="entry name" value="Asn_synthase_B_C"/>
    <property type="match status" value="1"/>
</dbReference>
<dbReference type="InterPro" id="IPR001962">
    <property type="entry name" value="Asn_synthase"/>
</dbReference>
<dbReference type="SUPFAM" id="SSF52402">
    <property type="entry name" value="Adenine nucleotide alpha hydrolases-like"/>
    <property type="match status" value="1"/>
</dbReference>
<evidence type="ECO:0000256" key="6">
    <source>
        <dbReference type="ARBA" id="ARBA00022962"/>
    </source>
</evidence>
<evidence type="ECO:0000256" key="7">
    <source>
        <dbReference type="ARBA" id="ARBA00048741"/>
    </source>
</evidence>
<dbReference type="PANTHER" id="PTHR43284:SF1">
    <property type="entry name" value="ASPARAGINE SYNTHETASE"/>
    <property type="match status" value="1"/>
</dbReference>
<accession>A0A239HCZ1</accession>
<evidence type="ECO:0000256" key="1">
    <source>
        <dbReference type="ARBA" id="ARBA00005187"/>
    </source>
</evidence>
<dbReference type="RefSeq" id="WP_042122486.1">
    <property type="nucleotide sequence ID" value="NZ_FZOL01000015.1"/>
</dbReference>
<dbReference type="GO" id="GO:0006529">
    <property type="term" value="P:asparagine biosynthetic process"/>
    <property type="evidence" value="ECO:0007669"/>
    <property type="project" value="UniProtKB-KW"/>
</dbReference>
<dbReference type="STRING" id="1215104.GCA_000730585_04419"/>
<dbReference type="InterPro" id="IPR033738">
    <property type="entry name" value="AsnB_N"/>
</dbReference>
<dbReference type="NCBIfam" id="TIGR01536">
    <property type="entry name" value="asn_synth_AEB"/>
    <property type="match status" value="1"/>
</dbReference>
<dbReference type="Gene3D" id="3.40.50.620">
    <property type="entry name" value="HUPs"/>
    <property type="match status" value="1"/>
</dbReference>
<evidence type="ECO:0000256" key="2">
    <source>
        <dbReference type="ARBA" id="ARBA00005752"/>
    </source>
</evidence>
<dbReference type="CDD" id="cd00712">
    <property type="entry name" value="AsnB"/>
    <property type="match status" value="1"/>
</dbReference>
<dbReference type="InterPro" id="IPR029055">
    <property type="entry name" value="Ntn_hydrolases_N"/>
</dbReference>
<dbReference type="GO" id="GO:0005524">
    <property type="term" value="F:ATP binding"/>
    <property type="evidence" value="ECO:0007669"/>
    <property type="project" value="UniProtKB-KW"/>
</dbReference>
<name>A0A239HCZ1_9PSED</name>
<dbReference type="InterPro" id="IPR017932">
    <property type="entry name" value="GATase_2_dom"/>
</dbReference>
<proteinExistence type="inferred from homology"/>
<keyword evidence="13" id="KW-1185">Reference proteome</keyword>
<comment type="catalytic activity">
    <reaction evidence="7">
        <text>L-aspartate + L-glutamine + ATP + H2O = L-asparagine + L-glutamate + AMP + diphosphate + H(+)</text>
        <dbReference type="Rhea" id="RHEA:12228"/>
        <dbReference type="ChEBI" id="CHEBI:15377"/>
        <dbReference type="ChEBI" id="CHEBI:15378"/>
        <dbReference type="ChEBI" id="CHEBI:29985"/>
        <dbReference type="ChEBI" id="CHEBI:29991"/>
        <dbReference type="ChEBI" id="CHEBI:30616"/>
        <dbReference type="ChEBI" id="CHEBI:33019"/>
        <dbReference type="ChEBI" id="CHEBI:58048"/>
        <dbReference type="ChEBI" id="CHEBI:58359"/>
        <dbReference type="ChEBI" id="CHEBI:456215"/>
        <dbReference type="EC" id="6.3.5.4"/>
    </reaction>
</comment>
<comment type="pathway">
    <text evidence="1">Amino-acid biosynthesis; L-asparagine biosynthesis; L-asparagine from L-aspartate (L-Gln route): step 1/1.</text>
</comment>
<dbReference type="OrthoDB" id="9763290at2"/>
<evidence type="ECO:0000256" key="9">
    <source>
        <dbReference type="PIRSR" id="PIRSR001589-2"/>
    </source>
</evidence>
<dbReference type="PANTHER" id="PTHR43284">
    <property type="entry name" value="ASPARAGINE SYNTHETASE (GLUTAMINE-HYDROLYZING)"/>
    <property type="match status" value="1"/>
</dbReference>
<feature type="active site" description="For GATase activity" evidence="8">
    <location>
        <position position="2"/>
    </location>
</feature>
<feature type="binding site" evidence="9">
    <location>
        <position position="103"/>
    </location>
    <ligand>
        <name>L-glutamine</name>
        <dbReference type="ChEBI" id="CHEBI:58359"/>
    </ligand>
</feature>
<keyword evidence="8" id="KW-0061">Asparagine biosynthesis</keyword>
<evidence type="ECO:0000256" key="3">
    <source>
        <dbReference type="ARBA" id="ARBA00012737"/>
    </source>
</evidence>
<evidence type="ECO:0000259" key="11">
    <source>
        <dbReference type="PROSITE" id="PS51278"/>
    </source>
</evidence>
<dbReference type="Pfam" id="PF13522">
    <property type="entry name" value="GATase_6"/>
    <property type="match status" value="1"/>
</dbReference>
<evidence type="ECO:0000256" key="10">
    <source>
        <dbReference type="PIRSR" id="PIRSR001589-3"/>
    </source>
</evidence>
<dbReference type="InterPro" id="IPR006426">
    <property type="entry name" value="Asn_synth_AEB"/>
</dbReference>
<dbReference type="SUPFAM" id="SSF56235">
    <property type="entry name" value="N-terminal nucleophile aminohydrolases (Ntn hydrolases)"/>
    <property type="match status" value="1"/>
</dbReference>
<feature type="domain" description="Glutamine amidotransferase type-2" evidence="11">
    <location>
        <begin position="2"/>
        <end position="217"/>
    </location>
</feature>
<dbReference type="EMBL" id="FZOL01000015">
    <property type="protein sequence ID" value="SNS79230.1"/>
    <property type="molecule type" value="Genomic_DNA"/>
</dbReference>
<dbReference type="PROSITE" id="PS51278">
    <property type="entry name" value="GATASE_TYPE_2"/>
    <property type="match status" value="1"/>
</dbReference>
<gene>
    <name evidence="12" type="ORF">SAMN05444352_11551</name>
</gene>
<evidence type="ECO:0000313" key="13">
    <source>
        <dbReference type="Proteomes" id="UP000198407"/>
    </source>
</evidence>
<organism evidence="12 13">
    <name type="scientific">Pseudomonas japonica</name>
    <dbReference type="NCBI Taxonomy" id="256466"/>
    <lineage>
        <taxon>Bacteria</taxon>
        <taxon>Pseudomonadati</taxon>
        <taxon>Pseudomonadota</taxon>
        <taxon>Gammaproteobacteria</taxon>
        <taxon>Pseudomonadales</taxon>
        <taxon>Pseudomonadaceae</taxon>
        <taxon>Pseudomonas</taxon>
    </lineage>
</organism>
<keyword evidence="8" id="KW-0028">Amino-acid biosynthesis</keyword>
<sequence length="656" mass="73527">MCGFAGLMAENVGALEVRVQSMLAPLFHRGPDDEGIWIDERMGLALGHRRLAILDLSAHGHQPMHSTSGRYVIVFNGEIYNFALLRKEIEAAGVNTEWRGHSDTEVLLAAFELWGVETTLARLVGMFAIVLWDKETHQLTLARDRLGEKPLYFGRIKGAFYFASELKAIRAQCAQDLQIDRDVLADYMRFGYIPAPRSIYKDIFKLHPGHLIQVSAAGVAGESRPFWSLVSDQTAELRSQLSQASDTEVLDLLDERLASAVGLQSFSDVPVGAFLSGGVDSSLVVSLMQAQSSSRVRTFTIGFEEEAFNEAPYAREVAQHLGTDHTEMYVKALDAAALIPMLPKIYDEPFADSSQIPTTLVSRLTREHVTVALTGDGGDELFAGYPRYPITANLWRKISKVPRPLRSAVASVLTHPSAADWDRLTGLLPARYQSSINGRRVNRLGQLIDSRSLGEMYIRLMSHWQPEENIVVGGKCTGFDSFPAQESDSIAAMRQWDVVQHLPDDLLVKVDRATMYSSLESRAPLLDHRIAEFAFALPERFLVREGVGKWALRRLLDRYVPSRLIDRPKTGFSIPLGEWLRGPLRDWAEDLLSPSRLVDDSYLDADKVGRMWHEHLSGKFDRSAHIWNVLMFQAWLRDIQSSECCGQTGENKEVFN</sequence>
<dbReference type="EC" id="6.3.5.4" evidence="3"/>
<feature type="binding site" evidence="9">
    <location>
        <position position="301"/>
    </location>
    <ligand>
        <name>ATP</name>
        <dbReference type="ChEBI" id="CHEBI:30616"/>
    </ligand>
</feature>
<dbReference type="InterPro" id="IPR014729">
    <property type="entry name" value="Rossmann-like_a/b/a_fold"/>
</dbReference>
<dbReference type="PIRSF" id="PIRSF001589">
    <property type="entry name" value="Asn_synthetase_glu-h"/>
    <property type="match status" value="1"/>
</dbReference>
<dbReference type="Proteomes" id="UP000198407">
    <property type="component" value="Unassembled WGS sequence"/>
</dbReference>
<dbReference type="GO" id="GO:0005829">
    <property type="term" value="C:cytosol"/>
    <property type="evidence" value="ECO:0007669"/>
    <property type="project" value="TreeGrafter"/>
</dbReference>
<reference evidence="13" key="1">
    <citation type="submission" date="2017-06" db="EMBL/GenBank/DDBJ databases">
        <authorList>
            <person name="Varghese N."/>
            <person name="Submissions S."/>
        </authorList>
    </citation>
    <scope>NUCLEOTIDE SEQUENCE [LARGE SCALE GENOMIC DNA]</scope>
    <source>
        <strain evidence="13">DSM 22348</strain>
    </source>
</reference>
<keyword evidence="5 9" id="KW-0067">ATP-binding</keyword>
<evidence type="ECO:0000313" key="12">
    <source>
        <dbReference type="EMBL" id="SNS79230.1"/>
    </source>
</evidence>
<evidence type="ECO:0000256" key="4">
    <source>
        <dbReference type="ARBA" id="ARBA00022741"/>
    </source>
</evidence>
<dbReference type="Gene3D" id="3.60.20.10">
    <property type="entry name" value="Glutamine Phosphoribosylpyrophosphate, subunit 1, domain 1"/>
    <property type="match status" value="1"/>
</dbReference>
<keyword evidence="6 8" id="KW-0315">Glutamine amidotransferase</keyword>
<dbReference type="GO" id="GO:0004066">
    <property type="term" value="F:asparagine synthase (glutamine-hydrolyzing) activity"/>
    <property type="evidence" value="ECO:0007669"/>
    <property type="project" value="UniProtKB-EC"/>
</dbReference>
<evidence type="ECO:0000256" key="5">
    <source>
        <dbReference type="ARBA" id="ARBA00022840"/>
    </source>
</evidence>
<comment type="similarity">
    <text evidence="2">Belongs to the asparagine synthetase family.</text>
</comment>
<dbReference type="InterPro" id="IPR051786">
    <property type="entry name" value="ASN_synthetase/amidase"/>
</dbReference>
<dbReference type="Pfam" id="PF00733">
    <property type="entry name" value="Asn_synthase"/>
    <property type="match status" value="1"/>
</dbReference>